<accession>A0ABR8B9J9</accession>
<dbReference type="EMBL" id="JACJQL010000005">
    <property type="protein sequence ID" value="MBD2250782.1"/>
    <property type="molecule type" value="Genomic_DNA"/>
</dbReference>
<keyword evidence="4" id="KW-0378">Hydrolase</keyword>
<dbReference type="SUPFAM" id="SSF56601">
    <property type="entry name" value="beta-lactamase/transpeptidase-like"/>
    <property type="match status" value="1"/>
</dbReference>
<feature type="domain" description="AMIN" evidence="2">
    <location>
        <begin position="26"/>
        <end position="121"/>
    </location>
</feature>
<evidence type="ECO:0000256" key="1">
    <source>
        <dbReference type="SAM" id="SignalP"/>
    </source>
</evidence>
<sequence>MKSPFLLLGLISTILLSTPANAARLESWKFDPNRNQLNITTDSEVKPRAFLINNPDRIVIDLPGTSFKANTQRKNFGAAVREIRIGKVENNTARIVVELAPGYTTSPDKLVIKGDSASHWILNFSAIKKESDNTVSGEEKISIPVSNNLEFAGVVPLSREISQLDSQIKRLMNRYSSLSAGMFFLDMETGEYLDINGEKTFAAASTIKFPILIALFEEIDAGRINPNETLVMRRDLMTGGSGTMQYRKAGSRFKLMETASKMMIISDNTATNMIIDRLGGKNRLNQRFRTWGLQNTVIRNLLGDFKGTNKTSPKDLVRLAALISNNKLLSATSNSRVMDIMSRCKNRSLLPVGLGKGAVIAHKTGTLGRVLGDAGIIQTPSGKRYLAGIIVARPFGDARARAFINQVSRLVYGYLDQPTSARNF</sequence>
<reference evidence="4 5" key="1">
    <citation type="journal article" date="2020" name="ISME J.">
        <title>Comparative genomics reveals insights into cyanobacterial evolution and habitat adaptation.</title>
        <authorList>
            <person name="Chen M.Y."/>
            <person name="Teng W.K."/>
            <person name="Zhao L."/>
            <person name="Hu C.X."/>
            <person name="Zhou Y.K."/>
            <person name="Han B.P."/>
            <person name="Song L.R."/>
            <person name="Shu W.S."/>
        </authorList>
    </citation>
    <scope>NUCLEOTIDE SEQUENCE [LARGE SCALE GENOMIC DNA]</scope>
    <source>
        <strain evidence="4 5">FACHB-3921</strain>
    </source>
</reference>
<keyword evidence="1" id="KW-0732">Signal</keyword>
<keyword evidence="5" id="KW-1185">Reference proteome</keyword>
<dbReference type="PANTHER" id="PTHR35333">
    <property type="entry name" value="BETA-LACTAMASE"/>
    <property type="match status" value="1"/>
</dbReference>
<gene>
    <name evidence="4" type="ORF">H6G14_05590</name>
</gene>
<dbReference type="PANTHER" id="PTHR35333:SF4">
    <property type="entry name" value="SLR0121 PROTEIN"/>
    <property type="match status" value="1"/>
</dbReference>
<dbReference type="GO" id="GO:0016787">
    <property type="term" value="F:hydrolase activity"/>
    <property type="evidence" value="ECO:0007669"/>
    <property type="project" value="UniProtKB-KW"/>
</dbReference>
<organism evidence="4 5">
    <name type="scientific">Nostoc parmelioides FACHB-3921</name>
    <dbReference type="NCBI Taxonomy" id="2692909"/>
    <lineage>
        <taxon>Bacteria</taxon>
        <taxon>Bacillati</taxon>
        <taxon>Cyanobacteriota</taxon>
        <taxon>Cyanophyceae</taxon>
        <taxon>Nostocales</taxon>
        <taxon>Nostocaceae</taxon>
        <taxon>Nostoc</taxon>
    </lineage>
</organism>
<name>A0ABR8B9J9_9NOSO</name>
<evidence type="ECO:0000259" key="3">
    <source>
        <dbReference type="Pfam" id="PF13354"/>
    </source>
</evidence>
<dbReference type="Gene3D" id="2.60.40.3500">
    <property type="match status" value="1"/>
</dbReference>
<dbReference type="Proteomes" id="UP000621307">
    <property type="component" value="Unassembled WGS sequence"/>
</dbReference>
<dbReference type="Pfam" id="PF11741">
    <property type="entry name" value="AMIN"/>
    <property type="match status" value="1"/>
</dbReference>
<feature type="signal peptide" evidence="1">
    <location>
        <begin position="1"/>
        <end position="22"/>
    </location>
</feature>
<feature type="chain" id="PRO_5045950893" evidence="1">
    <location>
        <begin position="23"/>
        <end position="424"/>
    </location>
</feature>
<dbReference type="RefSeq" id="WP_190566132.1">
    <property type="nucleotide sequence ID" value="NZ_JACJQL010000005.1"/>
</dbReference>
<dbReference type="InterPro" id="IPR012338">
    <property type="entry name" value="Beta-lactam/transpept-like"/>
</dbReference>
<feature type="domain" description="Beta-lactamase class A catalytic" evidence="3">
    <location>
        <begin position="181"/>
        <end position="390"/>
    </location>
</feature>
<proteinExistence type="predicted"/>
<comment type="caution">
    <text evidence="4">The sequence shown here is derived from an EMBL/GenBank/DDBJ whole genome shotgun (WGS) entry which is preliminary data.</text>
</comment>
<dbReference type="Pfam" id="PF13354">
    <property type="entry name" value="Beta-lactamase2"/>
    <property type="match status" value="1"/>
</dbReference>
<evidence type="ECO:0000313" key="4">
    <source>
        <dbReference type="EMBL" id="MBD2250782.1"/>
    </source>
</evidence>
<dbReference type="Gene3D" id="3.40.710.10">
    <property type="entry name" value="DD-peptidase/beta-lactamase superfamily"/>
    <property type="match status" value="1"/>
</dbReference>
<evidence type="ECO:0000259" key="2">
    <source>
        <dbReference type="Pfam" id="PF11741"/>
    </source>
</evidence>
<evidence type="ECO:0000313" key="5">
    <source>
        <dbReference type="Proteomes" id="UP000621307"/>
    </source>
</evidence>
<dbReference type="InterPro" id="IPR021731">
    <property type="entry name" value="AMIN_dom"/>
</dbReference>
<dbReference type="InterPro" id="IPR045155">
    <property type="entry name" value="Beta-lactam_cat"/>
</dbReference>
<protein>
    <submittedName>
        <fullName evidence="4">Serine hydrolase</fullName>
    </submittedName>
</protein>
<dbReference type="InterPro" id="IPR000871">
    <property type="entry name" value="Beta-lactam_class-A"/>
</dbReference>